<proteinExistence type="predicted"/>
<evidence type="ECO:0000313" key="1">
    <source>
        <dbReference type="EMBL" id="SKC81311.1"/>
    </source>
</evidence>
<dbReference type="AlphaFoldDB" id="A0A1T5LZB2"/>
<dbReference type="OrthoDB" id="3397487at2"/>
<evidence type="ECO:0000313" key="2">
    <source>
        <dbReference type="Proteomes" id="UP000189777"/>
    </source>
</evidence>
<reference evidence="1 2" key="1">
    <citation type="submission" date="2017-02" db="EMBL/GenBank/DDBJ databases">
        <authorList>
            <person name="Peterson S.W."/>
        </authorList>
    </citation>
    <scope>NUCLEOTIDE SEQUENCE [LARGE SCALE GENOMIC DNA]</scope>
    <source>
        <strain evidence="1 2">DSM 21481</strain>
    </source>
</reference>
<organism evidence="1 2">
    <name type="scientific">Krasilnikoviella flava</name>
    <dbReference type="NCBI Taxonomy" id="526729"/>
    <lineage>
        <taxon>Bacteria</taxon>
        <taxon>Bacillati</taxon>
        <taxon>Actinomycetota</taxon>
        <taxon>Actinomycetes</taxon>
        <taxon>Micrococcales</taxon>
        <taxon>Promicromonosporaceae</taxon>
        <taxon>Krasilnikoviella</taxon>
    </lineage>
</organism>
<accession>A0A1T5LZB2</accession>
<dbReference type="EMBL" id="FUZQ01000008">
    <property type="protein sequence ID" value="SKC81311.1"/>
    <property type="molecule type" value="Genomic_DNA"/>
</dbReference>
<dbReference type="Proteomes" id="UP000189777">
    <property type="component" value="Unassembled WGS sequence"/>
</dbReference>
<gene>
    <name evidence="1" type="ORF">SAMN04324258_4209</name>
</gene>
<protein>
    <submittedName>
        <fullName evidence="1">Uncharacterized protein</fullName>
    </submittedName>
</protein>
<keyword evidence="2" id="KW-1185">Reference proteome</keyword>
<name>A0A1T5LZB2_9MICO</name>
<dbReference type="RefSeq" id="WP_139821021.1">
    <property type="nucleotide sequence ID" value="NZ_FUZQ01000008.1"/>
</dbReference>
<sequence length="270" mass="29166">MPRVRRLDVLVPDPDPARCAFAGAAERVVSAYGRAIEELGLVGPVSSVMVVAQRPDARQDGVVVLVDCDRPDSSETVRVRVPDDVADAAPPDVVRLVADVLDGALARLAVARGWDGAALSAALERARAGTEPSSPARRWTVRTEGRGVTAPEQPHELTVVGGGPDNGVPPAYDRELDRLLERFSDDAMQAWWSGSPVRIGQVWYWFDAPGPGVRVTVTRRVTAAIHRPVRSIREADPVMLARADVRALLVRLATRLDLPPAPLLLAEDLR</sequence>